<proteinExistence type="predicted"/>
<dbReference type="KEGG" id="njp:NEJAP_1539"/>
<protein>
    <submittedName>
        <fullName evidence="1">Uncharacterized protein</fullName>
    </submittedName>
</protein>
<evidence type="ECO:0000313" key="1">
    <source>
        <dbReference type="EMBL" id="BBB29491.1"/>
    </source>
</evidence>
<dbReference type="RefSeq" id="WP_201350106.1">
    <property type="nucleotide sequence ID" value="NZ_AP014546.1"/>
</dbReference>
<dbReference type="Proteomes" id="UP000595332">
    <property type="component" value="Chromosome"/>
</dbReference>
<dbReference type="EMBL" id="AP014546">
    <property type="protein sequence ID" value="BBB29491.1"/>
    <property type="molecule type" value="Genomic_DNA"/>
</dbReference>
<organism evidence="1 2">
    <name type="scientific">Neptunomonas japonica JAMM 1380</name>
    <dbReference type="NCBI Taxonomy" id="1441457"/>
    <lineage>
        <taxon>Bacteria</taxon>
        <taxon>Pseudomonadati</taxon>
        <taxon>Pseudomonadota</taxon>
        <taxon>Gammaproteobacteria</taxon>
        <taxon>Oceanospirillales</taxon>
        <taxon>Oceanospirillaceae</taxon>
        <taxon>Neptunomonas</taxon>
    </lineage>
</organism>
<dbReference type="AlphaFoldDB" id="A0A7R6SVK6"/>
<evidence type="ECO:0000313" key="2">
    <source>
        <dbReference type="Proteomes" id="UP000595332"/>
    </source>
</evidence>
<reference evidence="1 2" key="1">
    <citation type="journal article" date="2008" name="Int. J. Syst. Evol. Microbiol.">
        <title>Neptunomonas japonica sp. nov., an Osedax japonicus symbiont-like bacterium isolated from sediment adjacent to sperm whale carcasses off Kagoshima, Japan.</title>
        <authorList>
            <person name="Miyazaki M."/>
            <person name="Nogi Y."/>
            <person name="Fujiwara Y."/>
            <person name="Kawato M."/>
            <person name="Kubokawa K."/>
            <person name="Horikoshi K."/>
        </authorList>
    </citation>
    <scope>NUCLEOTIDE SEQUENCE [LARGE SCALE GENOMIC DNA]</scope>
    <source>
        <strain evidence="1 2">JAMM 1380</strain>
    </source>
</reference>
<sequence length="111" mass="12323">MNRAESLTQILTFGKDREQAFTVLAKFGFLLTDDNDDLIELSDSILAGVLQKFISGGISADDLEEWANFIECRGDINCDKNEGYIYALANPELMGDITIINIRKMLSVLTA</sequence>
<accession>A0A7R6SVK6</accession>
<gene>
    <name evidence="1" type="ORF">NEJAP_1539</name>
</gene>
<keyword evidence="2" id="KW-1185">Reference proteome</keyword>
<name>A0A7R6SVK6_9GAMM</name>